<evidence type="ECO:0000313" key="2">
    <source>
        <dbReference type="EMBL" id="MBC8592056.1"/>
    </source>
</evidence>
<sequence length="339" mass="38211">MKNIKNKLYLLASCFAAVTCFSACEDWTEVESVTINTPGVAEQNPEQYAKYLQNLVSYKNSDHKIVYAWFDNSEKSPFSRGQHISDAPDSLDIISLMYPGELAEFETADIEMVRQKGTKVVYTISFDKIQKEYTEKVKEGSLTEGTFDTYLTSELNKQIGYAGIYDGMIIEYKGRNPIYMSNEEKTEAKKYQDSFFGAVSSWKNSNSGKILSFQGNPENLISQTILENCKHIILNTDNVVDDAQLSVVARKALLADNVPSDRFIVTVSTASLDASDKKTGFYGEDRAITEAAYWVMEPTTDFTKSGLAIYNVQNDYYNANHTYKYVKEAINIMNPAPQK</sequence>
<proteinExistence type="predicted"/>
<evidence type="ECO:0000313" key="3">
    <source>
        <dbReference type="Proteomes" id="UP000651085"/>
    </source>
</evidence>
<dbReference type="EMBL" id="JACRTF010000001">
    <property type="protein sequence ID" value="MBC8592056.1"/>
    <property type="molecule type" value="Genomic_DNA"/>
</dbReference>
<dbReference type="RefSeq" id="WP_262433272.1">
    <property type="nucleotide sequence ID" value="NZ_JACRTF010000001.1"/>
</dbReference>
<reference evidence="2" key="1">
    <citation type="submission" date="2020-08" db="EMBL/GenBank/DDBJ databases">
        <title>Genome public.</title>
        <authorList>
            <person name="Liu C."/>
            <person name="Sun Q."/>
        </authorList>
    </citation>
    <scope>NUCLEOTIDE SEQUENCE</scope>
    <source>
        <strain evidence="2">N12</strain>
    </source>
</reference>
<protein>
    <recommendedName>
        <fullName evidence="4">Glycoside hydrolase Family 18, chitinase_18</fullName>
    </recommendedName>
</protein>
<evidence type="ECO:0000256" key="1">
    <source>
        <dbReference type="SAM" id="SignalP"/>
    </source>
</evidence>
<dbReference type="Pfam" id="PF16141">
    <property type="entry name" value="GH18_BT1044-like"/>
    <property type="match status" value="1"/>
</dbReference>
<gene>
    <name evidence="2" type="ORF">H8744_02120</name>
</gene>
<feature type="signal peptide" evidence="1">
    <location>
        <begin position="1"/>
        <end position="25"/>
    </location>
</feature>
<keyword evidence="3" id="KW-1185">Reference proteome</keyword>
<organism evidence="2 3">
    <name type="scientific">Jilunia laotingensis</name>
    <dbReference type="NCBI Taxonomy" id="2763675"/>
    <lineage>
        <taxon>Bacteria</taxon>
        <taxon>Pseudomonadati</taxon>
        <taxon>Bacteroidota</taxon>
        <taxon>Bacteroidia</taxon>
        <taxon>Bacteroidales</taxon>
        <taxon>Bacteroidaceae</taxon>
        <taxon>Jilunia</taxon>
    </lineage>
</organism>
<feature type="chain" id="PRO_5038517878" description="Glycoside hydrolase Family 18, chitinase_18" evidence="1">
    <location>
        <begin position="26"/>
        <end position="339"/>
    </location>
</feature>
<evidence type="ECO:0008006" key="4">
    <source>
        <dbReference type="Google" id="ProtNLM"/>
    </source>
</evidence>
<accession>A0A926F2A0</accession>
<name>A0A926F2A0_9BACT</name>
<keyword evidence="1" id="KW-0732">Signal</keyword>
<dbReference type="AlphaFoldDB" id="A0A926F2A0"/>
<comment type="caution">
    <text evidence="2">The sequence shown here is derived from an EMBL/GenBank/DDBJ whole genome shotgun (WGS) entry which is preliminary data.</text>
</comment>
<dbReference type="InterPro" id="IPR032320">
    <property type="entry name" value="GH18_BT1044-like"/>
</dbReference>
<dbReference type="Proteomes" id="UP000651085">
    <property type="component" value="Unassembled WGS sequence"/>
</dbReference>